<keyword evidence="1" id="KW-1133">Transmembrane helix</keyword>
<feature type="transmembrane region" description="Helical" evidence="1">
    <location>
        <begin position="237"/>
        <end position="257"/>
    </location>
</feature>
<evidence type="ECO:0000256" key="1">
    <source>
        <dbReference type="SAM" id="Phobius"/>
    </source>
</evidence>
<sequence length="280" mass="29971">MASGTTLITPVQTSLEQAPTATSLLALTTPFVQPPGCASIWDLTSITTFTDGSSRTLTVLASDAANTRFTSCQPAGWATNAVARRFSFSPAVCPSGWTYWGMRETISFDNWAHFASLYSTALCCDRGYSPAPGEYVLPTGAVPCIRTFDPGDSTTITVRESHREGPARTVTEGLLMHDAWHITWRSVDTSSLSPSLPTLTSSKFLTSWVPGQTVAPGEGDTVARESTDDEAVSGAKWFAFIGVPILVAAIIAGIVWCRIAGRRIKRQGVTEQVNGSGPWM</sequence>
<evidence type="ECO:0000313" key="2">
    <source>
        <dbReference type="EMBL" id="KAK4240559.1"/>
    </source>
</evidence>
<proteinExistence type="predicted"/>
<keyword evidence="1" id="KW-0812">Transmembrane</keyword>
<dbReference type="Proteomes" id="UP001303760">
    <property type="component" value="Unassembled WGS sequence"/>
</dbReference>
<name>A0AAN7HHD7_9PEZI</name>
<evidence type="ECO:0000313" key="3">
    <source>
        <dbReference type="Proteomes" id="UP001303760"/>
    </source>
</evidence>
<reference evidence="2" key="1">
    <citation type="journal article" date="2023" name="Mol. Phylogenet. Evol.">
        <title>Genome-scale phylogeny and comparative genomics of the fungal order Sordariales.</title>
        <authorList>
            <person name="Hensen N."/>
            <person name="Bonometti L."/>
            <person name="Westerberg I."/>
            <person name="Brannstrom I.O."/>
            <person name="Guillou S."/>
            <person name="Cros-Aarteil S."/>
            <person name="Calhoun S."/>
            <person name="Haridas S."/>
            <person name="Kuo A."/>
            <person name="Mondo S."/>
            <person name="Pangilinan J."/>
            <person name="Riley R."/>
            <person name="LaButti K."/>
            <person name="Andreopoulos B."/>
            <person name="Lipzen A."/>
            <person name="Chen C."/>
            <person name="Yan M."/>
            <person name="Daum C."/>
            <person name="Ng V."/>
            <person name="Clum A."/>
            <person name="Steindorff A."/>
            <person name="Ohm R.A."/>
            <person name="Martin F."/>
            <person name="Silar P."/>
            <person name="Natvig D.O."/>
            <person name="Lalanne C."/>
            <person name="Gautier V."/>
            <person name="Ament-Velasquez S.L."/>
            <person name="Kruys A."/>
            <person name="Hutchinson M.I."/>
            <person name="Powell A.J."/>
            <person name="Barry K."/>
            <person name="Miller A.N."/>
            <person name="Grigoriev I.V."/>
            <person name="Debuchy R."/>
            <person name="Gladieux P."/>
            <person name="Hiltunen Thoren M."/>
            <person name="Johannesson H."/>
        </authorList>
    </citation>
    <scope>NUCLEOTIDE SEQUENCE</scope>
    <source>
        <strain evidence="2">CBS 532.94</strain>
    </source>
</reference>
<dbReference type="EMBL" id="MU860038">
    <property type="protein sequence ID" value="KAK4240559.1"/>
    <property type="molecule type" value="Genomic_DNA"/>
</dbReference>
<accession>A0AAN7HHD7</accession>
<keyword evidence="1" id="KW-0472">Membrane</keyword>
<reference evidence="2" key="2">
    <citation type="submission" date="2023-05" db="EMBL/GenBank/DDBJ databases">
        <authorList>
            <consortium name="Lawrence Berkeley National Laboratory"/>
            <person name="Steindorff A."/>
            <person name="Hensen N."/>
            <person name="Bonometti L."/>
            <person name="Westerberg I."/>
            <person name="Brannstrom I.O."/>
            <person name="Guillou S."/>
            <person name="Cros-Aarteil S."/>
            <person name="Calhoun S."/>
            <person name="Haridas S."/>
            <person name="Kuo A."/>
            <person name="Mondo S."/>
            <person name="Pangilinan J."/>
            <person name="Riley R."/>
            <person name="Labutti K."/>
            <person name="Andreopoulos B."/>
            <person name="Lipzen A."/>
            <person name="Chen C."/>
            <person name="Yanf M."/>
            <person name="Daum C."/>
            <person name="Ng V."/>
            <person name="Clum A."/>
            <person name="Ohm R."/>
            <person name="Martin F."/>
            <person name="Silar P."/>
            <person name="Natvig D."/>
            <person name="Lalanne C."/>
            <person name="Gautier V."/>
            <person name="Ament-Velasquez S.L."/>
            <person name="Kruys A."/>
            <person name="Hutchinson M.I."/>
            <person name="Powell A.J."/>
            <person name="Barry K."/>
            <person name="Miller A.N."/>
            <person name="Grigoriev I.V."/>
            <person name="Debuchy R."/>
            <person name="Gladieux P."/>
            <person name="Thoren M.H."/>
            <person name="Johannesson H."/>
        </authorList>
    </citation>
    <scope>NUCLEOTIDE SEQUENCE</scope>
    <source>
        <strain evidence="2">CBS 532.94</strain>
    </source>
</reference>
<gene>
    <name evidence="2" type="ORF">C8A03DRAFT_31379</name>
</gene>
<protein>
    <submittedName>
        <fullName evidence="2">Uncharacterized protein</fullName>
    </submittedName>
</protein>
<comment type="caution">
    <text evidence="2">The sequence shown here is derived from an EMBL/GenBank/DDBJ whole genome shotgun (WGS) entry which is preliminary data.</text>
</comment>
<organism evidence="2 3">
    <name type="scientific">Achaetomium macrosporum</name>
    <dbReference type="NCBI Taxonomy" id="79813"/>
    <lineage>
        <taxon>Eukaryota</taxon>
        <taxon>Fungi</taxon>
        <taxon>Dikarya</taxon>
        <taxon>Ascomycota</taxon>
        <taxon>Pezizomycotina</taxon>
        <taxon>Sordariomycetes</taxon>
        <taxon>Sordariomycetidae</taxon>
        <taxon>Sordariales</taxon>
        <taxon>Chaetomiaceae</taxon>
        <taxon>Achaetomium</taxon>
    </lineage>
</organism>
<keyword evidence="3" id="KW-1185">Reference proteome</keyword>
<dbReference type="AlphaFoldDB" id="A0AAN7HHD7"/>